<evidence type="ECO:0000313" key="8">
    <source>
        <dbReference type="Proteomes" id="UP001469553"/>
    </source>
</evidence>
<evidence type="ECO:0000256" key="3">
    <source>
        <dbReference type="ARBA" id="ARBA00022801"/>
    </source>
</evidence>
<gene>
    <name evidence="7" type="ORF">AMECASPLE_031296</name>
</gene>
<protein>
    <recommendedName>
        <fullName evidence="6">LRAT domain-containing protein</fullName>
    </recommendedName>
</protein>
<reference evidence="7 8" key="1">
    <citation type="submission" date="2021-06" db="EMBL/GenBank/DDBJ databases">
        <authorList>
            <person name="Palmer J.M."/>
        </authorList>
    </citation>
    <scope>NUCLEOTIDE SEQUENCE [LARGE SCALE GENOMIC DNA]</scope>
    <source>
        <strain evidence="7 8">AS_MEX2019</strain>
        <tissue evidence="7">Muscle</tissue>
    </source>
</reference>
<keyword evidence="2" id="KW-0808">Transferase</keyword>
<evidence type="ECO:0000259" key="6">
    <source>
        <dbReference type="PROSITE" id="PS51934"/>
    </source>
</evidence>
<sequence length="200" mass="22598">MKSPIPIVVTLFLTSLTLTPVTYGQEYKYGDIIAFSRKNICGIQHVTYKHYAIYIGSKRFEEQAPNQDIFHLTGSIKNIIPPRTPLSDCVYGKLADEGKNERDNYLDKIWGKEINLPDITKRIKEKYNNCGPWNPKKNNCEHIATYVRYGLKISLQCGTSAAKVVSNPEISEEMLTEIKKRISVPTCEEFCSSSPGDKSG</sequence>
<dbReference type="InterPro" id="IPR007053">
    <property type="entry name" value="LRAT_dom"/>
</dbReference>
<dbReference type="InterPro" id="IPR051496">
    <property type="entry name" value="H-rev107_PLA/AT"/>
</dbReference>
<keyword evidence="4" id="KW-0443">Lipid metabolism</keyword>
<dbReference type="EMBL" id="JAHRIP010069698">
    <property type="protein sequence ID" value="MEQ2308738.1"/>
    <property type="molecule type" value="Genomic_DNA"/>
</dbReference>
<name>A0ABV0ZR35_9TELE</name>
<dbReference type="Pfam" id="PF04970">
    <property type="entry name" value="LRAT"/>
    <property type="match status" value="1"/>
</dbReference>
<evidence type="ECO:0000256" key="4">
    <source>
        <dbReference type="ARBA" id="ARBA00023098"/>
    </source>
</evidence>
<evidence type="ECO:0000256" key="1">
    <source>
        <dbReference type="ARBA" id="ARBA00007824"/>
    </source>
</evidence>
<feature type="chain" id="PRO_5047418228" description="LRAT domain-containing protein" evidence="5">
    <location>
        <begin position="25"/>
        <end position="200"/>
    </location>
</feature>
<evidence type="ECO:0000313" key="7">
    <source>
        <dbReference type="EMBL" id="MEQ2308738.1"/>
    </source>
</evidence>
<evidence type="ECO:0000256" key="2">
    <source>
        <dbReference type="ARBA" id="ARBA00022679"/>
    </source>
</evidence>
<keyword evidence="8" id="KW-1185">Reference proteome</keyword>
<proteinExistence type="inferred from homology"/>
<keyword evidence="5" id="KW-0732">Signal</keyword>
<comment type="caution">
    <text evidence="7">The sequence shown here is derived from an EMBL/GenBank/DDBJ whole genome shotgun (WGS) entry which is preliminary data.</text>
</comment>
<organism evidence="7 8">
    <name type="scientific">Ameca splendens</name>
    <dbReference type="NCBI Taxonomy" id="208324"/>
    <lineage>
        <taxon>Eukaryota</taxon>
        <taxon>Metazoa</taxon>
        <taxon>Chordata</taxon>
        <taxon>Craniata</taxon>
        <taxon>Vertebrata</taxon>
        <taxon>Euteleostomi</taxon>
        <taxon>Actinopterygii</taxon>
        <taxon>Neopterygii</taxon>
        <taxon>Teleostei</taxon>
        <taxon>Neoteleostei</taxon>
        <taxon>Acanthomorphata</taxon>
        <taxon>Ovalentaria</taxon>
        <taxon>Atherinomorphae</taxon>
        <taxon>Cyprinodontiformes</taxon>
        <taxon>Goodeidae</taxon>
        <taxon>Ameca</taxon>
    </lineage>
</organism>
<feature type="signal peptide" evidence="5">
    <location>
        <begin position="1"/>
        <end position="24"/>
    </location>
</feature>
<evidence type="ECO:0000256" key="5">
    <source>
        <dbReference type="SAM" id="SignalP"/>
    </source>
</evidence>
<dbReference type="Proteomes" id="UP001469553">
    <property type="component" value="Unassembled WGS sequence"/>
</dbReference>
<dbReference type="PANTHER" id="PTHR13943:SF77">
    <property type="entry name" value="LRAT DOMAIN-CONTAINING PROTEIN"/>
    <property type="match status" value="1"/>
</dbReference>
<keyword evidence="3" id="KW-0378">Hydrolase</keyword>
<dbReference type="Gene3D" id="3.90.1720.10">
    <property type="entry name" value="endopeptidase domain like (from Nostoc punctiforme)"/>
    <property type="match status" value="1"/>
</dbReference>
<feature type="domain" description="LRAT" evidence="6">
    <location>
        <begin position="40"/>
        <end position="156"/>
    </location>
</feature>
<accession>A0ABV0ZR35</accession>
<comment type="similarity">
    <text evidence="1">Belongs to the H-rev107 family.</text>
</comment>
<dbReference type="PANTHER" id="PTHR13943">
    <property type="entry name" value="HRAS-LIKE SUPPRESSOR - RELATED"/>
    <property type="match status" value="1"/>
</dbReference>
<dbReference type="PROSITE" id="PS51934">
    <property type="entry name" value="LRAT"/>
    <property type="match status" value="1"/>
</dbReference>